<feature type="region of interest" description="Disordered" evidence="1">
    <location>
        <begin position="237"/>
        <end position="280"/>
    </location>
</feature>
<feature type="compositionally biased region" description="Basic residues" evidence="1">
    <location>
        <begin position="248"/>
        <end position="257"/>
    </location>
</feature>
<evidence type="ECO:0000313" key="2">
    <source>
        <dbReference type="EMBL" id="JAU68979.1"/>
    </source>
</evidence>
<evidence type="ECO:0000256" key="1">
    <source>
        <dbReference type="SAM" id="MobiDB-lite"/>
    </source>
</evidence>
<sequence length="369" mass="42655">MREMDPVENYIYPDLTCTLWDCHRPIIDGIPYCSAHHQASAAQESGRIVPVFLSNLHSERELFQRKIPQIFQCLSQQGPGALVPNPNPGIPLLHGNLHILSHPPSELPCKFLICFSLIAITSKLLSHVSSCLLYFSGYFDTEALDERMEWGNWIFVGRRVPSAAAWTGSRYRYKWGPIVRRVYRVRTPEQLLRRRWKLHHYVLPHRDDQALYVLRYRKDPPEHPPALGIDPFFAALQQQQQQHDHQHQNHHHQHQNHHQQQQNHQQQHHGGFGGHHQYGFGEEQQEDGLWEHQGGYQQAVHTPHMTKEPPPALFKEKVERDKPEKGGIADSVMNSFINQVLQTKLDELVRGNQSSHLQEAGKVSDKSNS</sequence>
<gene>
    <name evidence="2" type="ORF">LE_TR2964_c0_g1_i1_g.9324</name>
</gene>
<reference evidence="2" key="1">
    <citation type="submission" date="2016-07" db="EMBL/GenBank/DDBJ databases">
        <title>De novo transcriptome assembly of four accessions of the metal hyperaccumulator plant Noccaea caerulescens.</title>
        <authorList>
            <person name="Blande D."/>
            <person name="Halimaa P."/>
            <person name="Tervahauta A.I."/>
            <person name="Aarts M.G."/>
            <person name="Karenlampi S.O."/>
        </authorList>
    </citation>
    <scope>NUCLEOTIDE SEQUENCE</scope>
</reference>
<feature type="compositionally biased region" description="Low complexity" evidence="1">
    <location>
        <begin position="258"/>
        <end position="269"/>
    </location>
</feature>
<organism evidence="2">
    <name type="scientific">Noccaea caerulescens</name>
    <name type="common">Alpine penny-cress</name>
    <name type="synonym">Thlaspi caerulescens</name>
    <dbReference type="NCBI Taxonomy" id="107243"/>
    <lineage>
        <taxon>Eukaryota</taxon>
        <taxon>Viridiplantae</taxon>
        <taxon>Streptophyta</taxon>
        <taxon>Embryophyta</taxon>
        <taxon>Tracheophyta</taxon>
        <taxon>Spermatophyta</taxon>
        <taxon>Magnoliopsida</taxon>
        <taxon>eudicotyledons</taxon>
        <taxon>Gunneridae</taxon>
        <taxon>Pentapetalae</taxon>
        <taxon>rosids</taxon>
        <taxon>malvids</taxon>
        <taxon>Brassicales</taxon>
        <taxon>Brassicaceae</taxon>
        <taxon>Coluteocarpeae</taxon>
        <taxon>Noccaea</taxon>
    </lineage>
</organism>
<dbReference type="EMBL" id="GEVL01008362">
    <property type="protein sequence ID" value="JAU68979.1"/>
    <property type="molecule type" value="Transcribed_RNA"/>
</dbReference>
<name>A0A1J3HL01_NOCCA</name>
<protein>
    <submittedName>
        <fullName evidence="2">Uncharacterized protein</fullName>
    </submittedName>
</protein>
<proteinExistence type="predicted"/>
<dbReference type="AlphaFoldDB" id="A0A1J3HL01"/>
<accession>A0A1J3HL01</accession>